<dbReference type="PANTHER" id="PTHR11669">
    <property type="entry name" value="REPLICATION FACTOR C / DNA POLYMERASE III GAMMA-TAU SUBUNIT"/>
    <property type="match status" value="1"/>
</dbReference>
<reference evidence="1 2" key="1">
    <citation type="journal article" date="2008" name="DNA Res.">
        <title>Determination of the genome sequence of Porphyromonas gingivalis strain ATCC 33277 and genomic comparison with strain W83 revealed extensive genome rearrangements in P. gingivalis.</title>
        <authorList>
            <person name="Naito M."/>
            <person name="Hirakawa H."/>
            <person name="Yamashita A."/>
            <person name="Ohara N."/>
            <person name="Shoji M."/>
            <person name="Yukitake H."/>
            <person name="Nakayama K."/>
            <person name="Toh H."/>
            <person name="Yoshimura F."/>
            <person name="Kuhara S."/>
            <person name="Hattori M."/>
            <person name="Hayashi T."/>
            <person name="Nakayama K."/>
        </authorList>
    </citation>
    <scope>NUCLEOTIDE SEQUENCE [LARGE SCALE GENOMIC DNA]</scope>
    <source>
        <strain evidence="2">ATCC 33277 / DSM 20709 / CIP 103683 / JCM 12257 / NCTC 11834 / 2561</strain>
    </source>
</reference>
<dbReference type="Gene3D" id="3.40.50.300">
    <property type="entry name" value="P-loop containing nucleotide triphosphate hydrolases"/>
    <property type="match status" value="1"/>
</dbReference>
<dbReference type="AlphaFoldDB" id="B2RJI9"/>
<evidence type="ECO:0000313" key="1">
    <source>
        <dbReference type="EMBL" id="BAG33534.1"/>
    </source>
</evidence>
<dbReference type="InterPro" id="IPR050238">
    <property type="entry name" value="DNA_Rep/Repair_Clamp_Loader"/>
</dbReference>
<dbReference type="SUPFAM" id="SSF52540">
    <property type="entry name" value="P-loop containing nucleoside triphosphate hydrolases"/>
    <property type="match status" value="1"/>
</dbReference>
<dbReference type="NCBIfam" id="TIGR00678">
    <property type="entry name" value="holB"/>
    <property type="match status" value="1"/>
</dbReference>
<dbReference type="Proteomes" id="UP000008842">
    <property type="component" value="Chromosome"/>
</dbReference>
<accession>B2RJI9</accession>
<dbReference type="EMBL" id="AP009380">
    <property type="protein sequence ID" value="BAG33534.1"/>
    <property type="molecule type" value="Genomic_DNA"/>
</dbReference>
<organism evidence="1 2">
    <name type="scientific">Porphyromonas gingivalis (strain ATCC 33277 / DSM 20709 / CIP 103683 / JCM 12257 / NCTC 11834 / 2561)</name>
    <dbReference type="NCBI Taxonomy" id="431947"/>
    <lineage>
        <taxon>Bacteria</taxon>
        <taxon>Pseudomonadati</taxon>
        <taxon>Bacteroidota</taxon>
        <taxon>Bacteroidia</taxon>
        <taxon>Bacteroidales</taxon>
        <taxon>Porphyromonadaceae</taxon>
        <taxon>Porphyromonas</taxon>
    </lineage>
</organism>
<sequence>MDRLQLYESKKLRRETPLSPLLRIFAGQSVHNHRPMYFRDVAGLEDLKTYLRRTAQTRQIAHAQLFAGEEGGGAFPLALAYARYLNCQTPTDTDACGHCPSCLKYDALAHPDLFFVYPVVNASSSPTPSDDYIRQWREMLGSESYFTPADWLEYIKAGNSQPIIYSKEAEAVEQKLSFRIYEASYRVVMIWQPERMNEAMANKLLKLIEEPPEHTLFFMISSEPDKVLGTIRSRTQLINVRLLHEIEIVEALSRNNKGNTADIIRIAHLAEGNYRRAMDLYRGEWADRDNFVLMGRMMGSIIKGDPSKMRPVADELAALGRVSQIGFLTYCLRLFRELYISRVEVAKLNYLSPEEESFVDMLSGGITGQNIRPVMEEVELAIRHIRQNGNGRMIFFDLLLRLTAALAPALRAKGLK</sequence>
<dbReference type="KEGG" id="pgn:PGN_1015"/>
<name>B2RJI9_PORG3</name>
<dbReference type="GO" id="GO:0008408">
    <property type="term" value="F:3'-5' exonuclease activity"/>
    <property type="evidence" value="ECO:0007669"/>
    <property type="project" value="InterPro"/>
</dbReference>
<dbReference type="GO" id="GO:0003887">
    <property type="term" value="F:DNA-directed DNA polymerase activity"/>
    <property type="evidence" value="ECO:0007669"/>
    <property type="project" value="InterPro"/>
</dbReference>
<evidence type="ECO:0000313" key="2">
    <source>
        <dbReference type="Proteomes" id="UP000008842"/>
    </source>
</evidence>
<dbReference type="PANTHER" id="PTHR11669:SF8">
    <property type="entry name" value="DNA POLYMERASE III SUBUNIT DELTA"/>
    <property type="match status" value="1"/>
</dbReference>
<dbReference type="GO" id="GO:0006261">
    <property type="term" value="P:DNA-templated DNA replication"/>
    <property type="evidence" value="ECO:0007669"/>
    <property type="project" value="TreeGrafter"/>
</dbReference>
<protein>
    <submittedName>
        <fullName evidence="1">Putative DNA polymerase III delta prime subunit</fullName>
    </submittedName>
</protein>
<dbReference type="eggNOG" id="COG2812">
    <property type="taxonomic scope" value="Bacteria"/>
</dbReference>
<dbReference type="HOGENOM" id="CLU_006229_4_2_10"/>
<dbReference type="InterPro" id="IPR004622">
    <property type="entry name" value="DNA_pol_HolB"/>
</dbReference>
<gene>
    <name evidence="1" type="ordered locus">PGN_1015</name>
</gene>
<dbReference type="InterPro" id="IPR027417">
    <property type="entry name" value="P-loop_NTPase"/>
</dbReference>
<dbReference type="Pfam" id="PF13177">
    <property type="entry name" value="DNA_pol3_delta2"/>
    <property type="match status" value="1"/>
</dbReference>
<proteinExistence type="predicted"/>